<sequence length="88" mass="9985">MEGNWIREPIHLRHCDLSDKFSPPAQAKSSLKFLRSPDGHDGPATIVVSRQLGPRTETRCRLAATENHDDRRKVGDFLSSNDDFEQLL</sequence>
<evidence type="ECO:0000313" key="2">
    <source>
        <dbReference type="Proteomes" id="UP001187192"/>
    </source>
</evidence>
<reference evidence="1" key="1">
    <citation type="submission" date="2023-07" db="EMBL/GenBank/DDBJ databases">
        <title>draft genome sequence of fig (Ficus carica).</title>
        <authorList>
            <person name="Takahashi T."/>
            <person name="Nishimura K."/>
        </authorList>
    </citation>
    <scope>NUCLEOTIDE SEQUENCE</scope>
</reference>
<comment type="caution">
    <text evidence="1">The sequence shown here is derived from an EMBL/GenBank/DDBJ whole genome shotgun (WGS) entry which is preliminary data.</text>
</comment>
<dbReference type="AlphaFoldDB" id="A0AA88IZ88"/>
<name>A0AA88IZ88_FICCA</name>
<keyword evidence="2" id="KW-1185">Reference proteome</keyword>
<dbReference type="Proteomes" id="UP001187192">
    <property type="component" value="Unassembled WGS sequence"/>
</dbReference>
<proteinExistence type="predicted"/>
<dbReference type="EMBL" id="BTGU01000075">
    <property type="protein sequence ID" value="GMN58085.1"/>
    <property type="molecule type" value="Genomic_DNA"/>
</dbReference>
<accession>A0AA88IZ88</accession>
<organism evidence="1 2">
    <name type="scientific">Ficus carica</name>
    <name type="common">Common fig</name>
    <dbReference type="NCBI Taxonomy" id="3494"/>
    <lineage>
        <taxon>Eukaryota</taxon>
        <taxon>Viridiplantae</taxon>
        <taxon>Streptophyta</taxon>
        <taxon>Embryophyta</taxon>
        <taxon>Tracheophyta</taxon>
        <taxon>Spermatophyta</taxon>
        <taxon>Magnoliopsida</taxon>
        <taxon>eudicotyledons</taxon>
        <taxon>Gunneridae</taxon>
        <taxon>Pentapetalae</taxon>
        <taxon>rosids</taxon>
        <taxon>fabids</taxon>
        <taxon>Rosales</taxon>
        <taxon>Moraceae</taxon>
        <taxon>Ficeae</taxon>
        <taxon>Ficus</taxon>
    </lineage>
</organism>
<gene>
    <name evidence="1" type="ORF">TIFTF001_027192</name>
</gene>
<evidence type="ECO:0000313" key="1">
    <source>
        <dbReference type="EMBL" id="GMN58085.1"/>
    </source>
</evidence>
<protein>
    <submittedName>
        <fullName evidence="1">Uncharacterized protein</fullName>
    </submittedName>
</protein>